<keyword evidence="6" id="KW-0235">DNA replication</keyword>
<organism evidence="12 13">
    <name type="scientific">Longimycelium tulufanense</name>
    <dbReference type="NCBI Taxonomy" id="907463"/>
    <lineage>
        <taxon>Bacteria</taxon>
        <taxon>Bacillati</taxon>
        <taxon>Actinomycetota</taxon>
        <taxon>Actinomycetes</taxon>
        <taxon>Pseudonocardiales</taxon>
        <taxon>Pseudonocardiaceae</taxon>
        <taxon>Longimycelium</taxon>
    </lineage>
</organism>
<dbReference type="GO" id="GO:0006271">
    <property type="term" value="P:DNA strand elongation involved in DNA replication"/>
    <property type="evidence" value="ECO:0007669"/>
    <property type="project" value="TreeGrafter"/>
</dbReference>
<evidence type="ECO:0000256" key="6">
    <source>
        <dbReference type="ARBA" id="ARBA00022705"/>
    </source>
</evidence>
<dbReference type="InterPro" id="IPR046938">
    <property type="entry name" value="DNA_clamp_sf"/>
</dbReference>
<dbReference type="GO" id="GO:0005737">
    <property type="term" value="C:cytoplasm"/>
    <property type="evidence" value="ECO:0007669"/>
    <property type="project" value="UniProtKB-SubCell"/>
</dbReference>
<dbReference type="AlphaFoldDB" id="A0A8J3CGZ4"/>
<dbReference type="GO" id="GO:0003677">
    <property type="term" value="F:DNA binding"/>
    <property type="evidence" value="ECO:0007669"/>
    <property type="project" value="UniProtKB-KW"/>
</dbReference>
<keyword evidence="3" id="KW-0963">Cytoplasm</keyword>
<feature type="domain" description="DNA polymerase III beta sliding clamp central" evidence="10">
    <location>
        <begin position="133"/>
        <end position="248"/>
    </location>
</feature>
<gene>
    <name evidence="12" type="primary">dnaN</name>
    <name evidence="12" type="ORF">GCM10012275_53400</name>
</gene>
<dbReference type="NCBIfam" id="TIGR00663">
    <property type="entry name" value="dnan"/>
    <property type="match status" value="1"/>
</dbReference>
<comment type="caution">
    <text evidence="12">The sequence shown here is derived from an EMBL/GenBank/DDBJ whole genome shotgun (WGS) entry which is preliminary data.</text>
</comment>
<dbReference type="CDD" id="cd00140">
    <property type="entry name" value="beta_clamp"/>
    <property type="match status" value="1"/>
</dbReference>
<dbReference type="PANTHER" id="PTHR30478">
    <property type="entry name" value="DNA POLYMERASE III SUBUNIT BETA"/>
    <property type="match status" value="1"/>
</dbReference>
<dbReference type="Pfam" id="PF00712">
    <property type="entry name" value="DNA_pol3_beta"/>
    <property type="match status" value="1"/>
</dbReference>
<evidence type="ECO:0000259" key="11">
    <source>
        <dbReference type="Pfam" id="PF02768"/>
    </source>
</evidence>
<dbReference type="Gene3D" id="3.10.150.10">
    <property type="entry name" value="DNA Polymerase III, subunit A, domain 2"/>
    <property type="match status" value="3"/>
</dbReference>
<dbReference type="RefSeq" id="WP_189061178.1">
    <property type="nucleotide sequence ID" value="NZ_BMMK01000035.1"/>
</dbReference>
<evidence type="ECO:0000259" key="10">
    <source>
        <dbReference type="Pfam" id="PF02767"/>
    </source>
</evidence>
<evidence type="ECO:0000256" key="1">
    <source>
        <dbReference type="ARBA" id="ARBA00004496"/>
    </source>
</evidence>
<dbReference type="EMBL" id="BMMK01000035">
    <property type="protein sequence ID" value="GGM76019.1"/>
    <property type="molecule type" value="Genomic_DNA"/>
</dbReference>
<evidence type="ECO:0000256" key="2">
    <source>
        <dbReference type="ARBA" id="ARBA00010752"/>
    </source>
</evidence>
<reference evidence="12" key="1">
    <citation type="journal article" date="2014" name="Int. J. Syst. Evol. Microbiol.">
        <title>Complete genome sequence of Corynebacterium casei LMG S-19264T (=DSM 44701T), isolated from a smear-ripened cheese.</title>
        <authorList>
            <consortium name="US DOE Joint Genome Institute (JGI-PGF)"/>
            <person name="Walter F."/>
            <person name="Albersmeier A."/>
            <person name="Kalinowski J."/>
            <person name="Ruckert C."/>
        </authorList>
    </citation>
    <scope>NUCLEOTIDE SEQUENCE</scope>
    <source>
        <strain evidence="12">CGMCC 4.5737</strain>
    </source>
</reference>
<dbReference type="PANTHER" id="PTHR30478:SF0">
    <property type="entry name" value="BETA SLIDING CLAMP"/>
    <property type="match status" value="1"/>
</dbReference>
<dbReference type="InterPro" id="IPR001001">
    <property type="entry name" value="DNA_polIII_beta"/>
</dbReference>
<dbReference type="GO" id="GO:0009360">
    <property type="term" value="C:DNA polymerase III complex"/>
    <property type="evidence" value="ECO:0007669"/>
    <property type="project" value="InterPro"/>
</dbReference>
<dbReference type="SUPFAM" id="SSF55979">
    <property type="entry name" value="DNA clamp"/>
    <property type="match status" value="3"/>
</dbReference>
<keyword evidence="13" id="KW-1185">Reference proteome</keyword>
<comment type="subcellular location">
    <subcellularLocation>
        <location evidence="1">Cytoplasm</location>
    </subcellularLocation>
</comment>
<dbReference type="InterPro" id="IPR022635">
    <property type="entry name" value="DNA_polIII_beta_C"/>
</dbReference>
<keyword evidence="8" id="KW-0238">DNA-binding</keyword>
<dbReference type="GO" id="GO:0008408">
    <property type="term" value="F:3'-5' exonuclease activity"/>
    <property type="evidence" value="ECO:0007669"/>
    <property type="project" value="InterPro"/>
</dbReference>
<feature type="domain" description="DNA polymerase III beta sliding clamp C-terminal" evidence="11">
    <location>
        <begin position="254"/>
        <end position="365"/>
    </location>
</feature>
<keyword evidence="5" id="KW-0548">Nucleotidyltransferase</keyword>
<name>A0A8J3CGZ4_9PSEU</name>
<dbReference type="GO" id="GO:0003887">
    <property type="term" value="F:DNA-directed DNA polymerase activity"/>
    <property type="evidence" value="ECO:0007669"/>
    <property type="project" value="UniProtKB-KW"/>
</dbReference>
<sequence>MTIGLRVRVERSRLLEAADLAASITKGSIQDAPILHGVLLEATVETLRVSATNRETSARTSAPSVATSQPGRVVVSARLLALAAKELPAGDVDLAEEHGQLVVTAGRTRYCLPAMPVEDYPPLPGLPDTAGEVQAEALVEAIQRTAPLASRDYALPTLCGALIEFGSKLSVTATDRFRLGHVAVPWQPALDTTDTPGTALVPAETLTLAAKTVSGGGTIGLHYAPDADVLGIVTPTHQITTRLLDSQFVAWRNVLPTTDPMGAVTAPIIELRRAIRRVAAVTNEKLRHVTLRIRPGEITVDATGSQVGGSGQDVVDIDYDGDEMTMAYNADYLLSVLDRVDGTTVHLTMFGPTKATVLRAVADDGTPREDSLHLVMPIRPNVVAAKAA</sequence>
<reference evidence="12" key="2">
    <citation type="submission" date="2020-09" db="EMBL/GenBank/DDBJ databases">
        <authorList>
            <person name="Sun Q."/>
            <person name="Zhou Y."/>
        </authorList>
    </citation>
    <scope>NUCLEOTIDE SEQUENCE</scope>
    <source>
        <strain evidence="12">CGMCC 4.5737</strain>
    </source>
</reference>
<proteinExistence type="inferred from homology"/>
<dbReference type="InterPro" id="IPR022634">
    <property type="entry name" value="DNA_polIII_beta_N"/>
</dbReference>
<evidence type="ECO:0000256" key="4">
    <source>
        <dbReference type="ARBA" id="ARBA00022679"/>
    </source>
</evidence>
<evidence type="ECO:0000256" key="8">
    <source>
        <dbReference type="ARBA" id="ARBA00023125"/>
    </source>
</evidence>
<comment type="similarity">
    <text evidence="2">Belongs to the beta sliding clamp family.</text>
</comment>
<evidence type="ECO:0000313" key="13">
    <source>
        <dbReference type="Proteomes" id="UP000637578"/>
    </source>
</evidence>
<dbReference type="SMART" id="SM00480">
    <property type="entry name" value="POL3Bc"/>
    <property type="match status" value="1"/>
</dbReference>
<keyword evidence="4" id="KW-0808">Transferase</keyword>
<accession>A0A8J3CGZ4</accession>
<dbReference type="Pfam" id="PF02767">
    <property type="entry name" value="DNA_pol3_beta_2"/>
    <property type="match status" value="1"/>
</dbReference>
<feature type="domain" description="DNA polymerase III beta sliding clamp N-terminal" evidence="9">
    <location>
        <begin position="7"/>
        <end position="124"/>
    </location>
</feature>
<evidence type="ECO:0000256" key="5">
    <source>
        <dbReference type="ARBA" id="ARBA00022695"/>
    </source>
</evidence>
<protein>
    <submittedName>
        <fullName evidence="12">DNA polymerase III subunit beta</fullName>
    </submittedName>
</protein>
<dbReference type="InterPro" id="IPR022637">
    <property type="entry name" value="DNA_polIII_beta_cen"/>
</dbReference>
<dbReference type="Proteomes" id="UP000637578">
    <property type="component" value="Unassembled WGS sequence"/>
</dbReference>
<evidence type="ECO:0000313" key="12">
    <source>
        <dbReference type="EMBL" id="GGM76019.1"/>
    </source>
</evidence>
<evidence type="ECO:0000259" key="9">
    <source>
        <dbReference type="Pfam" id="PF00712"/>
    </source>
</evidence>
<evidence type="ECO:0000256" key="3">
    <source>
        <dbReference type="ARBA" id="ARBA00022490"/>
    </source>
</evidence>
<evidence type="ECO:0000256" key="7">
    <source>
        <dbReference type="ARBA" id="ARBA00022932"/>
    </source>
</evidence>
<dbReference type="Pfam" id="PF02768">
    <property type="entry name" value="DNA_pol3_beta_3"/>
    <property type="match status" value="1"/>
</dbReference>
<keyword evidence="7" id="KW-0239">DNA-directed DNA polymerase</keyword>